<keyword evidence="3" id="KW-1185">Reference proteome</keyword>
<accession>A0ABR4CEX1</accession>
<dbReference type="SUPFAM" id="SSF55486">
    <property type="entry name" value="Metalloproteases ('zincins'), catalytic domain"/>
    <property type="match status" value="1"/>
</dbReference>
<evidence type="ECO:0000313" key="2">
    <source>
        <dbReference type="EMBL" id="KAL2068495.1"/>
    </source>
</evidence>
<organism evidence="2 3">
    <name type="scientific">Oculimacula yallundae</name>
    <dbReference type="NCBI Taxonomy" id="86028"/>
    <lineage>
        <taxon>Eukaryota</taxon>
        <taxon>Fungi</taxon>
        <taxon>Dikarya</taxon>
        <taxon>Ascomycota</taxon>
        <taxon>Pezizomycotina</taxon>
        <taxon>Leotiomycetes</taxon>
        <taxon>Helotiales</taxon>
        <taxon>Ploettnerulaceae</taxon>
        <taxon>Oculimacula</taxon>
    </lineage>
</organism>
<protein>
    <recommendedName>
        <fullName evidence="4">Peptidase metallopeptidase domain-containing protein</fullName>
    </recommendedName>
</protein>
<feature type="signal peptide" evidence="1">
    <location>
        <begin position="1"/>
        <end position="26"/>
    </location>
</feature>
<gene>
    <name evidence="2" type="ORF">VTL71DRAFT_14832</name>
</gene>
<dbReference type="EMBL" id="JAZHXI010000008">
    <property type="protein sequence ID" value="KAL2068495.1"/>
    <property type="molecule type" value="Genomic_DNA"/>
</dbReference>
<dbReference type="Gene3D" id="3.40.390.10">
    <property type="entry name" value="Collagenase (Catalytic Domain)"/>
    <property type="match status" value="1"/>
</dbReference>
<evidence type="ECO:0008006" key="4">
    <source>
        <dbReference type="Google" id="ProtNLM"/>
    </source>
</evidence>
<reference evidence="2 3" key="1">
    <citation type="journal article" date="2024" name="Commun. Biol.">
        <title>Comparative genomic analysis of thermophilic fungi reveals convergent evolutionary adaptations and gene losses.</title>
        <authorList>
            <person name="Steindorff A.S."/>
            <person name="Aguilar-Pontes M.V."/>
            <person name="Robinson A.J."/>
            <person name="Andreopoulos B."/>
            <person name="LaButti K."/>
            <person name="Kuo A."/>
            <person name="Mondo S."/>
            <person name="Riley R."/>
            <person name="Otillar R."/>
            <person name="Haridas S."/>
            <person name="Lipzen A."/>
            <person name="Grimwood J."/>
            <person name="Schmutz J."/>
            <person name="Clum A."/>
            <person name="Reid I.D."/>
            <person name="Moisan M.C."/>
            <person name="Butler G."/>
            <person name="Nguyen T.T.M."/>
            <person name="Dewar K."/>
            <person name="Conant G."/>
            <person name="Drula E."/>
            <person name="Henrissat B."/>
            <person name="Hansel C."/>
            <person name="Singer S."/>
            <person name="Hutchinson M.I."/>
            <person name="de Vries R.P."/>
            <person name="Natvig D.O."/>
            <person name="Powell A.J."/>
            <person name="Tsang A."/>
            <person name="Grigoriev I.V."/>
        </authorList>
    </citation>
    <scope>NUCLEOTIDE SEQUENCE [LARGE SCALE GENOMIC DNA]</scope>
    <source>
        <strain evidence="2 3">CBS 494.80</strain>
    </source>
</reference>
<evidence type="ECO:0000256" key="1">
    <source>
        <dbReference type="SAM" id="SignalP"/>
    </source>
</evidence>
<feature type="chain" id="PRO_5046894676" description="Peptidase metallopeptidase domain-containing protein" evidence="1">
    <location>
        <begin position="27"/>
        <end position="348"/>
    </location>
</feature>
<proteinExistence type="predicted"/>
<dbReference type="InterPro" id="IPR024079">
    <property type="entry name" value="MetalloPept_cat_dom_sf"/>
</dbReference>
<name>A0ABR4CEX1_9HELO</name>
<keyword evidence="1" id="KW-0732">Signal</keyword>
<comment type="caution">
    <text evidence="2">The sequence shown here is derived from an EMBL/GenBank/DDBJ whole genome shotgun (WGS) entry which is preliminary data.</text>
</comment>
<dbReference type="Proteomes" id="UP001595075">
    <property type="component" value="Unassembled WGS sequence"/>
</dbReference>
<sequence length="348" mass="38414">MFHLSSLQWLLNALTLLIAFPAGTSAGHSLWEFKPMEARNKTFHFEHKRAHWIRPSPSSLTWPDKTIKYCYENSAARTKYDSNVKAAFALWTAAGLPVEYKMSLSSTLVCKAGINRKNHLMIKDTGALSTTPGLQRDDTEGPVMHLADDTSIGSLDVVANIAHEIGHAWGLLHPHQISTYYTEPMGTNPFESLLQFNCHNLKDYDKFVEIGISAGDPSYINGVCTDYAKAMEAGFSAMEFTTMGGYGNHDQAVPDASLIDWDSIMWYPSGAGGKGSASPGNDQRLPVLQRLQNGVATNIPIRLVPSQGDVQAIKALYNQNEKKNTPTLYNDPKSSHFRKFLGLKSSCK</sequence>
<evidence type="ECO:0000313" key="3">
    <source>
        <dbReference type="Proteomes" id="UP001595075"/>
    </source>
</evidence>